<dbReference type="InterPro" id="IPR036249">
    <property type="entry name" value="Thioredoxin-like_sf"/>
</dbReference>
<sequence>MMTRLLILMLLSFTVARAQVTIAPAFPERGQTVTVTYRPDGKGIPADAAAVTLVFPYSTFYDVPYRVNMEKKDGVWTTSFKLARYATFASFYLQSGEAVNRPAPGTLYEVCVYRNKVPVFNAELHKGYSLGSAMGKSPQLGARQEAQYRKELKRYPDNYEAKLRLLASQMKNAKTPKQKASFRQQAHRVIEDKFKTAATVPGDMNKVTMGYLIIGENSRLDSIRKVALELYPETNLGRDLLTSAIAREKDTTKQIALYEAALRKENAGNAADFDGMHERLFNLYAARKDSAKALYHARFFSFPKDDSPYYPTTLKDIAQTLLDNGIALDSARMYASRSLAMAEKFPVGIIRYFPETGYIYPYATDSARQSVYSIAKGNLQSMLGLIDMKQGRYEDAAKRMELAIKSSIDKETVDNATLFYTTAGRSDKLEELRVLREKDMEAKIAKQEIRKPAPPLNTFVDMQGRPLDPASLKGKIVVIDFWATWCIPCMQEMPYLQRLYDQYKNDPEVVFMITNSGARNTLADAQGWSGNKKYSFPVYYNTDPEIGDKFKFTVIPATYVIDKSGNIRFGNIGFEGPDVEMKLKLQIEMARHN</sequence>
<protein>
    <recommendedName>
        <fullName evidence="2">Thioredoxin domain-containing protein</fullName>
    </recommendedName>
</protein>
<dbReference type="InterPro" id="IPR050553">
    <property type="entry name" value="Thioredoxin_ResA/DsbE_sf"/>
</dbReference>
<proteinExistence type="predicted"/>
<comment type="caution">
    <text evidence="3">The sequence shown here is derived from an EMBL/GenBank/DDBJ whole genome shotgun (WGS) entry which is preliminary data.</text>
</comment>
<dbReference type="GO" id="GO:0016209">
    <property type="term" value="F:antioxidant activity"/>
    <property type="evidence" value="ECO:0007669"/>
    <property type="project" value="InterPro"/>
</dbReference>
<dbReference type="PANTHER" id="PTHR42852">
    <property type="entry name" value="THIOL:DISULFIDE INTERCHANGE PROTEIN DSBE"/>
    <property type="match status" value="1"/>
</dbReference>
<feature type="chain" id="PRO_5022243008" description="Thioredoxin domain-containing protein" evidence="1">
    <location>
        <begin position="19"/>
        <end position="593"/>
    </location>
</feature>
<dbReference type="Proteomes" id="UP000321436">
    <property type="component" value="Unassembled WGS sequence"/>
</dbReference>
<dbReference type="Gene3D" id="3.40.30.10">
    <property type="entry name" value="Glutaredoxin"/>
    <property type="match status" value="1"/>
</dbReference>
<dbReference type="Pfam" id="PF00578">
    <property type="entry name" value="AhpC-TSA"/>
    <property type="match status" value="1"/>
</dbReference>
<dbReference type="PROSITE" id="PS51352">
    <property type="entry name" value="THIOREDOXIN_2"/>
    <property type="match status" value="1"/>
</dbReference>
<keyword evidence="4" id="KW-1185">Reference proteome</keyword>
<name>A0A512RJJ8_9BACT</name>
<evidence type="ECO:0000256" key="1">
    <source>
        <dbReference type="SAM" id="SignalP"/>
    </source>
</evidence>
<gene>
    <name evidence="3" type="ORF">CCY01nite_21020</name>
</gene>
<dbReference type="EMBL" id="BKAU01000001">
    <property type="protein sequence ID" value="GEP95842.1"/>
    <property type="molecule type" value="Genomic_DNA"/>
</dbReference>
<evidence type="ECO:0000259" key="2">
    <source>
        <dbReference type="PROSITE" id="PS51352"/>
    </source>
</evidence>
<dbReference type="InterPro" id="IPR000866">
    <property type="entry name" value="AhpC/TSA"/>
</dbReference>
<evidence type="ECO:0000313" key="4">
    <source>
        <dbReference type="Proteomes" id="UP000321436"/>
    </source>
</evidence>
<dbReference type="OrthoDB" id="634996at2"/>
<feature type="domain" description="Thioredoxin" evidence="2">
    <location>
        <begin position="447"/>
        <end position="592"/>
    </location>
</feature>
<dbReference type="AlphaFoldDB" id="A0A512RJJ8"/>
<dbReference type="PANTHER" id="PTHR42852:SF17">
    <property type="entry name" value="THIOREDOXIN-LIKE PROTEIN HI_1115"/>
    <property type="match status" value="1"/>
</dbReference>
<dbReference type="GO" id="GO:0016491">
    <property type="term" value="F:oxidoreductase activity"/>
    <property type="evidence" value="ECO:0007669"/>
    <property type="project" value="InterPro"/>
</dbReference>
<reference evidence="3 4" key="1">
    <citation type="submission" date="2019-07" db="EMBL/GenBank/DDBJ databases">
        <title>Whole genome shotgun sequence of Chitinophaga cymbidii NBRC 109752.</title>
        <authorList>
            <person name="Hosoyama A."/>
            <person name="Uohara A."/>
            <person name="Ohji S."/>
            <person name="Ichikawa N."/>
        </authorList>
    </citation>
    <scope>NUCLEOTIDE SEQUENCE [LARGE SCALE GENOMIC DNA]</scope>
    <source>
        <strain evidence="3 4">NBRC 109752</strain>
    </source>
</reference>
<dbReference type="CDD" id="cd02966">
    <property type="entry name" value="TlpA_like_family"/>
    <property type="match status" value="1"/>
</dbReference>
<feature type="signal peptide" evidence="1">
    <location>
        <begin position="1"/>
        <end position="18"/>
    </location>
</feature>
<evidence type="ECO:0000313" key="3">
    <source>
        <dbReference type="EMBL" id="GEP95842.1"/>
    </source>
</evidence>
<keyword evidence="1" id="KW-0732">Signal</keyword>
<dbReference type="InterPro" id="IPR013766">
    <property type="entry name" value="Thioredoxin_domain"/>
</dbReference>
<organism evidence="3 4">
    <name type="scientific">Chitinophaga cymbidii</name>
    <dbReference type="NCBI Taxonomy" id="1096750"/>
    <lineage>
        <taxon>Bacteria</taxon>
        <taxon>Pseudomonadati</taxon>
        <taxon>Bacteroidota</taxon>
        <taxon>Chitinophagia</taxon>
        <taxon>Chitinophagales</taxon>
        <taxon>Chitinophagaceae</taxon>
        <taxon>Chitinophaga</taxon>
    </lineage>
</organism>
<dbReference type="RefSeq" id="WP_146860500.1">
    <property type="nucleotide sequence ID" value="NZ_BKAU01000001.1"/>
</dbReference>
<dbReference type="SUPFAM" id="SSF52833">
    <property type="entry name" value="Thioredoxin-like"/>
    <property type="match status" value="1"/>
</dbReference>
<accession>A0A512RJJ8</accession>